<keyword evidence="5" id="KW-1185">Reference proteome</keyword>
<organism evidence="4 5">
    <name type="scientific">Helicobacter bizzozeronii (strain CIII-1)</name>
    <dbReference type="NCBI Taxonomy" id="1002804"/>
    <lineage>
        <taxon>Bacteria</taxon>
        <taxon>Pseudomonadati</taxon>
        <taxon>Campylobacterota</taxon>
        <taxon>Epsilonproteobacteria</taxon>
        <taxon>Campylobacterales</taxon>
        <taxon>Helicobacteraceae</taxon>
        <taxon>Helicobacter</taxon>
    </lineage>
</organism>
<feature type="region of interest" description="Disordered" evidence="2">
    <location>
        <begin position="204"/>
        <end position="236"/>
    </location>
</feature>
<dbReference type="EMBL" id="FR871757">
    <property type="protein sequence ID" value="CCB79730.1"/>
    <property type="molecule type" value="Genomic_DNA"/>
</dbReference>
<feature type="domain" description="Glycosyl transferase family 1" evidence="3">
    <location>
        <begin position="234"/>
        <end position="388"/>
    </location>
</feature>
<evidence type="ECO:0000313" key="5">
    <source>
        <dbReference type="Proteomes" id="UP000008387"/>
    </source>
</evidence>
<evidence type="ECO:0000259" key="3">
    <source>
        <dbReference type="Pfam" id="PF00534"/>
    </source>
</evidence>
<proteinExistence type="predicted"/>
<dbReference type="STRING" id="1002804.HBZC1_07440"/>
<protein>
    <submittedName>
        <fullName evidence="4">Glycosyl transferase, group 1</fullName>
    </submittedName>
</protein>
<dbReference type="GO" id="GO:0009103">
    <property type="term" value="P:lipopolysaccharide biosynthetic process"/>
    <property type="evidence" value="ECO:0007669"/>
    <property type="project" value="TreeGrafter"/>
</dbReference>
<accession>F8KSG1</accession>
<dbReference type="PANTHER" id="PTHR46401:SF2">
    <property type="entry name" value="GLYCOSYLTRANSFERASE WBBK-RELATED"/>
    <property type="match status" value="1"/>
</dbReference>
<dbReference type="CDD" id="cd03801">
    <property type="entry name" value="GT4_PimA-like"/>
    <property type="match status" value="1"/>
</dbReference>
<name>F8KSG1_HELBC</name>
<evidence type="ECO:0000256" key="2">
    <source>
        <dbReference type="SAM" id="MobiDB-lite"/>
    </source>
</evidence>
<reference evidence="4 5" key="1">
    <citation type="journal article" date="2011" name="J. Bacteriol.">
        <title>Genome sequence of Helicobacter bizzozeronii strain CIII-1, an isolate from human gastric mucosa.</title>
        <authorList>
            <person name="Schott T."/>
            <person name="Rossi M."/>
            <person name="Hanninen M.L."/>
        </authorList>
    </citation>
    <scope>NUCLEOTIDE SEQUENCE [LARGE SCALE GENOMIC DNA]</scope>
    <source>
        <strain evidence="4 5">CIII-1</strain>
    </source>
</reference>
<dbReference type="SUPFAM" id="SSF53756">
    <property type="entry name" value="UDP-Glycosyltransferase/glycogen phosphorylase"/>
    <property type="match status" value="1"/>
</dbReference>
<feature type="compositionally biased region" description="Low complexity" evidence="2">
    <location>
        <begin position="204"/>
        <end position="230"/>
    </location>
</feature>
<dbReference type="Pfam" id="PF00534">
    <property type="entry name" value="Glycos_transf_1"/>
    <property type="match status" value="1"/>
</dbReference>
<evidence type="ECO:0000256" key="1">
    <source>
        <dbReference type="ARBA" id="ARBA00022679"/>
    </source>
</evidence>
<dbReference type="eggNOG" id="COG0438">
    <property type="taxonomic scope" value="Bacteria"/>
</dbReference>
<dbReference type="HOGENOM" id="CLU_058235_0_0_7"/>
<dbReference type="Gene3D" id="3.40.50.2000">
    <property type="entry name" value="Glycogen Phosphorylase B"/>
    <property type="match status" value="1"/>
</dbReference>
<dbReference type="PANTHER" id="PTHR46401">
    <property type="entry name" value="GLYCOSYLTRANSFERASE WBBK-RELATED"/>
    <property type="match status" value="1"/>
</dbReference>
<dbReference type="KEGG" id="hbi:HBZC1_07440"/>
<dbReference type="InterPro" id="IPR001296">
    <property type="entry name" value="Glyco_trans_1"/>
</dbReference>
<dbReference type="GO" id="GO:0016757">
    <property type="term" value="F:glycosyltransferase activity"/>
    <property type="evidence" value="ECO:0007669"/>
    <property type="project" value="InterPro"/>
</dbReference>
<evidence type="ECO:0000313" key="4">
    <source>
        <dbReference type="EMBL" id="CCB79730.1"/>
    </source>
</evidence>
<dbReference type="AlphaFoldDB" id="F8KSG1"/>
<dbReference type="Proteomes" id="UP000008387">
    <property type="component" value="Chromosome"/>
</dbReference>
<gene>
    <name evidence="4" type="ordered locus">HBZC1_07440</name>
</gene>
<keyword evidence="1 4" id="KW-0808">Transferase</keyword>
<sequence>MVYVITTNTYGPLQLKREGGISIVSSGSIRREAIEIAPRLFVIEMDIYDKEGWKGEVALYQDFVHYFECDLFIASGIWAWTSDLTFDLLPVCSAKKKILRSHGEYALMHGGPKGFVQHLKLWVKKILYSPERYRLNAYIPLLRAKLKQCLKDYDRVFFLHKRSHGYAYFEPYCPNIDVLPNGVFEKDICPPKTLPRSYLRPQHTTHNTQHTTHNTQHTTHNTQHTTHNTQSAPNNWGDGPYVLNVSSYYREKGQDAVLEAYYHSEADIPLVFVGFLNAGDTLDSLKTLKTQLDHTYGTREVHFLYQLPREQVLEVFKKATLFLHASHEEGFPMVILESMQFGIPFICTDVGNVRDLCAELIINSPLEMATKINALLGDPDYYNQMSQEMHHTIKEYTYEEIIGKIESVIQD</sequence>